<gene>
    <name evidence="1" type="ORF">DQQ10_18845</name>
</gene>
<dbReference type="EMBL" id="QMFY01000010">
    <property type="protein sequence ID" value="RAV99655.1"/>
    <property type="molecule type" value="Genomic_DNA"/>
</dbReference>
<name>A0A364XZC7_9BACT</name>
<dbReference type="OrthoDB" id="9814627at2"/>
<accession>A0A364XZC7</accession>
<sequence length="1104" mass="124573">MKFFNNTFLVLLFFLQYFFSHGQDLNLNMSVRPPSPEVSNLGKFQAVPVGLYTGIPKVSIPIHTLKGRFLSIPISLNYHAGGVRVEETASMVGLGWSLSAGGVVTRQTRGLPDDFGNMGYLRSSYKPSNFLGSSGSEMIAKIMDVLNKHLDLEPDIFSFNFDGYSGEFFFDEQGNYHLKSHQDIRIEMIIPNPEGLISGWVITTPDGDKYYFGQTIDGSRSAVENPIFTLLNGARNDPEPPGASSWYLLEIVNANQTDQISFFYKEYSSVTCSYGTETILNNVDGYSLCVNNHSTPLNFVESTGTHWLIDSISSVDGSIKFDKRISRLDYAGSKRLDDILIFDKDGKVSTSFKLSYSYFNASGNKVFTDCHIQEDEQMKRLKLESVTEIGREGNKKPPYIFEYNATSLPSRFSKSVDYWGFYNGRMNSTLVPAITLNIRGALSKFDGGDRIPDFNYGVAGTLTKIQYPTGGSEEFEFEQNIISPPPSSQIPSISIPVLQYIGDTGATTITDDLKIVDQRNGYVWLNYNFTNTPSCENRGCDLYFEIQGTGANSDFLFKDKMWSGTVKLLNGRYRVKIYNLLKDPLKPFNFERFEMRWNEVSEQNAVRAYGGGIRVKKITTRSNVGPPVVRKYEYNFDTGIPSGRITASPQYGYQQTKLEACGQCQMVVRTSSSNVPLATTQSAYVGYMFVKEIYGESGENGYAEMEFSFSPDDDVDAINYPFPPPNSFEVMRGDLLVKKVFSATGRLLRQEQNHYQTMMNPADLYFSNSYGFRIVSTPNGACFSRYSTTGVWKKLNVTTIKTFGQQSTLTDSTTFQYDHASFYVFPNREVRYESNGEVTTKRTNYPMDDAANFSWTMDATALAAKNAMVQKYMLSVPLEQRILKGNSIVHKSRQDYVVVNGKIFPKSEWLAENGGSYLLKTNFEKFDSFGNVKQFTPSTSYSETNIWSADGTELIASVKNAISDQIFFTGFESNGTEGDAKTGNRFHGGSSYTIPADKRPIGSNLLMTFWYFDGTWKFQAEIPYTATISVGGATRYDEIRVFPRDAQITTYAYSPRGEVISVTDLNNQTTYYTYDEFDRLLYIQDENKNFIKAFNYNYVEYRDK</sequence>
<dbReference type="RefSeq" id="WP_112748455.1">
    <property type="nucleotide sequence ID" value="NZ_QMFY01000010.1"/>
</dbReference>
<dbReference type="AlphaFoldDB" id="A0A364XZC7"/>
<evidence type="ECO:0000313" key="2">
    <source>
        <dbReference type="Proteomes" id="UP000251889"/>
    </source>
</evidence>
<comment type="caution">
    <text evidence="1">The sequence shown here is derived from an EMBL/GenBank/DDBJ whole genome shotgun (WGS) entry which is preliminary data.</text>
</comment>
<dbReference type="InterPro" id="IPR006530">
    <property type="entry name" value="YD"/>
</dbReference>
<dbReference type="Proteomes" id="UP000251889">
    <property type="component" value="Unassembled WGS sequence"/>
</dbReference>
<dbReference type="NCBIfam" id="TIGR01643">
    <property type="entry name" value="YD_repeat_2x"/>
    <property type="match status" value="1"/>
</dbReference>
<evidence type="ECO:0008006" key="3">
    <source>
        <dbReference type="Google" id="ProtNLM"/>
    </source>
</evidence>
<organism evidence="1 2">
    <name type="scientific">Pseudochryseolinea flava</name>
    <dbReference type="NCBI Taxonomy" id="2059302"/>
    <lineage>
        <taxon>Bacteria</taxon>
        <taxon>Pseudomonadati</taxon>
        <taxon>Bacteroidota</taxon>
        <taxon>Cytophagia</taxon>
        <taxon>Cytophagales</taxon>
        <taxon>Fulvivirgaceae</taxon>
        <taxon>Pseudochryseolinea</taxon>
    </lineage>
</organism>
<dbReference type="Gene3D" id="2.180.10.10">
    <property type="entry name" value="RHS repeat-associated core"/>
    <property type="match status" value="1"/>
</dbReference>
<evidence type="ECO:0000313" key="1">
    <source>
        <dbReference type="EMBL" id="RAV99655.1"/>
    </source>
</evidence>
<reference evidence="1 2" key="1">
    <citation type="submission" date="2018-06" db="EMBL/GenBank/DDBJ databases">
        <title>Chryseolinea flavus sp. nov., a member of the phylum Bacteroidetes isolated from soil.</title>
        <authorList>
            <person name="Li Y."/>
            <person name="Wang J."/>
        </authorList>
    </citation>
    <scope>NUCLEOTIDE SEQUENCE [LARGE SCALE GENOMIC DNA]</scope>
    <source>
        <strain evidence="1 2">SDU1-6</strain>
    </source>
</reference>
<protein>
    <recommendedName>
        <fullName evidence="3">YD repeat-containing protein</fullName>
    </recommendedName>
</protein>
<keyword evidence="2" id="KW-1185">Reference proteome</keyword>
<proteinExistence type="predicted"/>